<dbReference type="AlphaFoldDB" id="A0A2B4RFC7"/>
<dbReference type="InterPro" id="IPR052898">
    <property type="entry name" value="ACAD10-like"/>
</dbReference>
<name>A0A2B4RFC7_STYPI</name>
<dbReference type="InterPro" id="IPR009075">
    <property type="entry name" value="AcylCo_DH/oxidase_C"/>
</dbReference>
<dbReference type="Pfam" id="PF01636">
    <property type="entry name" value="APH"/>
    <property type="match status" value="1"/>
</dbReference>
<dbReference type="InterPro" id="IPR002575">
    <property type="entry name" value="Aminoglycoside_PTrfase"/>
</dbReference>
<dbReference type="FunFam" id="1.20.140.10:FF:000018">
    <property type="entry name" value="Acyl-CoA dehydrogenase family member 10"/>
    <property type="match status" value="1"/>
</dbReference>
<dbReference type="NCBIfam" id="TIGR01509">
    <property type="entry name" value="HAD-SF-IA-v3"/>
    <property type="match status" value="1"/>
</dbReference>
<dbReference type="Gene3D" id="1.10.540.10">
    <property type="entry name" value="Acyl-CoA dehydrogenase/oxidase, N-terminal domain"/>
    <property type="match status" value="1"/>
</dbReference>
<keyword evidence="5" id="KW-0007">Acetylation</keyword>
<reference evidence="11" key="1">
    <citation type="journal article" date="2017" name="bioRxiv">
        <title>Comparative analysis of the genomes of Stylophora pistillata and Acropora digitifera provides evidence for extensive differences between species of corals.</title>
        <authorList>
            <person name="Voolstra C.R."/>
            <person name="Li Y."/>
            <person name="Liew Y.J."/>
            <person name="Baumgarten S."/>
            <person name="Zoccola D."/>
            <person name="Flot J.-F."/>
            <person name="Tambutte S."/>
            <person name="Allemand D."/>
            <person name="Aranda M."/>
        </authorList>
    </citation>
    <scope>NUCLEOTIDE SEQUENCE [LARGE SCALE GENOMIC DNA]</scope>
</reference>
<dbReference type="SFLD" id="SFLDS00003">
    <property type="entry name" value="Haloacid_Dehalogenase"/>
    <property type="match status" value="1"/>
</dbReference>
<dbReference type="InterPro" id="IPR006091">
    <property type="entry name" value="Acyl-CoA_Oxase/DH_mid-dom"/>
</dbReference>
<dbReference type="STRING" id="50429.A0A2B4RFC7"/>
<dbReference type="SUPFAM" id="SSF56112">
    <property type="entry name" value="Protein kinase-like (PK-like)"/>
    <property type="match status" value="1"/>
</dbReference>
<evidence type="ECO:0000313" key="11">
    <source>
        <dbReference type="Proteomes" id="UP000225706"/>
    </source>
</evidence>
<dbReference type="Gene3D" id="3.90.1200.10">
    <property type="match status" value="1"/>
</dbReference>
<dbReference type="Gene3D" id="3.40.50.1000">
    <property type="entry name" value="HAD superfamily/HAD-like"/>
    <property type="match status" value="1"/>
</dbReference>
<dbReference type="InterPro" id="IPR006439">
    <property type="entry name" value="HAD-SF_hydro_IA"/>
</dbReference>
<dbReference type="InterPro" id="IPR023198">
    <property type="entry name" value="PGP-like_dom2"/>
</dbReference>
<dbReference type="CDD" id="cd02603">
    <property type="entry name" value="HAD_sEH-N_like"/>
    <property type="match status" value="1"/>
</dbReference>
<dbReference type="InterPro" id="IPR037069">
    <property type="entry name" value="AcylCoA_DH/ox_N_sf"/>
</dbReference>
<dbReference type="InterPro" id="IPR011945">
    <property type="entry name" value="HAD-SF_ppase_IA/epoxid_hydro_N"/>
</dbReference>
<organism evidence="10 11">
    <name type="scientific">Stylophora pistillata</name>
    <name type="common">Smooth cauliflower coral</name>
    <dbReference type="NCBI Taxonomy" id="50429"/>
    <lineage>
        <taxon>Eukaryota</taxon>
        <taxon>Metazoa</taxon>
        <taxon>Cnidaria</taxon>
        <taxon>Anthozoa</taxon>
        <taxon>Hexacorallia</taxon>
        <taxon>Scleractinia</taxon>
        <taxon>Astrocoeniina</taxon>
        <taxon>Pocilloporidae</taxon>
        <taxon>Stylophora</taxon>
    </lineage>
</organism>
<feature type="domain" description="Acyl-CoA dehydrogenase/oxidase N-terminal" evidence="9">
    <location>
        <begin position="633"/>
        <end position="755"/>
    </location>
</feature>
<dbReference type="Pfam" id="PF02770">
    <property type="entry name" value="Acyl-CoA_dh_M"/>
    <property type="match status" value="1"/>
</dbReference>
<feature type="domain" description="Acyl-CoA oxidase/dehydrogenase middle" evidence="8">
    <location>
        <begin position="759"/>
        <end position="801"/>
    </location>
</feature>
<keyword evidence="11" id="KW-1185">Reference proteome</keyword>
<dbReference type="InterPro" id="IPR023214">
    <property type="entry name" value="HAD_sf"/>
</dbReference>
<dbReference type="InterPro" id="IPR009100">
    <property type="entry name" value="AcylCoA_DH/oxidase_NM_dom_sf"/>
</dbReference>
<dbReference type="PANTHER" id="PTHR47829">
    <property type="entry name" value="HYDROLASE, PUTATIVE (AFU_ORTHOLOGUE AFUA_1G12880)-RELATED"/>
    <property type="match status" value="1"/>
</dbReference>
<dbReference type="Gene3D" id="1.20.140.10">
    <property type="entry name" value="Butyryl-CoA Dehydrogenase, subunit A, domain 3"/>
    <property type="match status" value="1"/>
</dbReference>
<dbReference type="Pfam" id="PF02771">
    <property type="entry name" value="Acyl-CoA_dh_N"/>
    <property type="match status" value="1"/>
</dbReference>
<dbReference type="PANTHER" id="PTHR47829:SF3">
    <property type="entry name" value="AMINOGLYCOSIDE PHOSPHOTRANSFERASE DOMAIN-CONTAINING PROTEIN"/>
    <property type="match status" value="1"/>
</dbReference>
<comment type="caution">
    <text evidence="10">The sequence shown here is derived from an EMBL/GenBank/DDBJ whole genome shotgun (WGS) entry which is preliminary data.</text>
</comment>
<sequence>MIPALRNLRCLYLRCFRVFHPRHYANDQSTKPKAVAFDMGGVVLPSPVPLFHQFEDSHGLQRGSIAAAINAGDERGVWAQFECGALLPEEFSDKFREYLQSVTGKSVNVKDLIGSIQTAMVEPYPEVITAIQCIRAEGLKTALITNNWLMDDRKSFCPVDGRHFDVVLESALEGSRKPEEKFYHKLLERLKMNPEEVVFLDDFGKNLKPAQKMGFQTIKVDDVKSALHELESILSFPLRGFVAGTTAVRKIHQIPVETLVSYLKNELGLRQEGPPTIRQFKHGQSNPTYYVEYGGQKLVIRKKPPGKLLPSAHAVEREYQVMKALGSAGVPVPKTLALCEDSSILGTAFYVMEYAQGRLFKDPSLPGMSLEERKEIYHAMNETLFKIHNVDIDAVGLGDFGKRGNYIRRQTERWAKHYEASKTHEIPTMDKLISWLLENVPENDTTTVVHGDFRLDNLIFDEKKPEVIAVLDWELSTLGDPLSDLAYNCLPHHLPPNFPALKGFADRDPSSLGIPTDIEYMQEYCRRAGIPSVEKWNFYMAFSFFRVAAILQGVYKRALQGQASSENAKAVGALAELMAKTGWKLASQGTGSNGHTGGGGLGGTKRMYSTSAHVGSPGPLPTDLKSLPSHVQDMCQQLTDFMVDHVYPNEAELNRHQASKDCWTPHPLVEDIKEKAKSAGLWNLFIPIEADPEVKYGAGLTNVEYAFLCEMMGRSIYGPEMFNCSAPDTGNMEVLIKYGTEEQQESWLRPLLEGKIRSCFAMTEPKVASSDATNIESSIVLDGDHYIINGHKWWTSGGHAEVTFKDVRVPKENILLGPGRGFEIAQGRLGPGRIHHCMRLIGQAERSLELMIERVKRRVAFGKPLVEQGTILQDIAESRIEIEQARLLTLKAAHLMDTVGNKAAAPEIAMIKIVAPRMAQNVVDRAMQAFGGAGLSSDQPLAQFWSWARVLRLADGPDEVHLGALAKREVKKTMGKEQ</sequence>
<dbReference type="Gene3D" id="3.30.200.20">
    <property type="entry name" value="Phosphorylase Kinase, domain 1"/>
    <property type="match status" value="1"/>
</dbReference>
<evidence type="ECO:0000256" key="3">
    <source>
        <dbReference type="ARBA" id="ARBA00022630"/>
    </source>
</evidence>
<dbReference type="GO" id="GO:0050660">
    <property type="term" value="F:flavin adenine dinucleotide binding"/>
    <property type="evidence" value="ECO:0007669"/>
    <property type="project" value="InterPro"/>
</dbReference>
<dbReference type="InterPro" id="IPR046373">
    <property type="entry name" value="Acyl-CoA_Oxase/DH_mid-dom_sf"/>
</dbReference>
<evidence type="ECO:0000256" key="2">
    <source>
        <dbReference type="ARBA" id="ARBA00009347"/>
    </source>
</evidence>
<feature type="domain" description="Acyl-CoA dehydrogenase/oxidase C-terminal" evidence="6">
    <location>
        <begin position="819"/>
        <end position="968"/>
    </location>
</feature>
<dbReference type="InterPro" id="IPR011009">
    <property type="entry name" value="Kinase-like_dom_sf"/>
</dbReference>
<evidence type="ECO:0000259" key="8">
    <source>
        <dbReference type="Pfam" id="PF02770"/>
    </source>
</evidence>
<evidence type="ECO:0000256" key="4">
    <source>
        <dbReference type="ARBA" id="ARBA00022827"/>
    </source>
</evidence>
<evidence type="ECO:0000256" key="5">
    <source>
        <dbReference type="ARBA" id="ARBA00022990"/>
    </source>
</evidence>
<dbReference type="SUPFAM" id="SSF56645">
    <property type="entry name" value="Acyl-CoA dehydrogenase NM domain-like"/>
    <property type="match status" value="1"/>
</dbReference>
<dbReference type="GO" id="GO:0016627">
    <property type="term" value="F:oxidoreductase activity, acting on the CH-CH group of donors"/>
    <property type="evidence" value="ECO:0007669"/>
    <property type="project" value="InterPro"/>
</dbReference>
<protein>
    <submittedName>
        <fullName evidence="10">Acyl-CoA dehydrogenase family member 10</fullName>
    </submittedName>
</protein>
<dbReference type="SFLD" id="SFLDG01129">
    <property type="entry name" value="C1.5:_HAD__Beta-PGM__Phosphata"/>
    <property type="match status" value="1"/>
</dbReference>
<dbReference type="OrthoDB" id="434771at2759"/>
<evidence type="ECO:0000259" key="6">
    <source>
        <dbReference type="Pfam" id="PF00441"/>
    </source>
</evidence>
<dbReference type="Gene3D" id="1.10.150.240">
    <property type="entry name" value="Putative phosphatase, domain 2"/>
    <property type="match status" value="1"/>
</dbReference>
<dbReference type="SUPFAM" id="SSF47203">
    <property type="entry name" value="Acyl-CoA dehydrogenase C-terminal domain-like"/>
    <property type="match status" value="1"/>
</dbReference>
<evidence type="ECO:0000256" key="1">
    <source>
        <dbReference type="ARBA" id="ARBA00001974"/>
    </source>
</evidence>
<dbReference type="NCBIfam" id="TIGR02247">
    <property type="entry name" value="HAD-1A3-hyp"/>
    <property type="match status" value="1"/>
</dbReference>
<keyword evidence="3" id="KW-0285">Flavoprotein</keyword>
<accession>A0A2B4RFC7</accession>
<dbReference type="InterPro" id="IPR013786">
    <property type="entry name" value="AcylCoA_DH/ox_N"/>
</dbReference>
<dbReference type="EMBL" id="LSMT01000641">
    <property type="protein sequence ID" value="PFX15523.1"/>
    <property type="molecule type" value="Genomic_DNA"/>
</dbReference>
<evidence type="ECO:0000259" key="9">
    <source>
        <dbReference type="Pfam" id="PF02771"/>
    </source>
</evidence>
<dbReference type="Pfam" id="PF00702">
    <property type="entry name" value="Hydrolase"/>
    <property type="match status" value="1"/>
</dbReference>
<dbReference type="CDD" id="cd05154">
    <property type="entry name" value="ACAD10_11_N-like"/>
    <property type="match status" value="1"/>
</dbReference>
<dbReference type="InterPro" id="IPR036250">
    <property type="entry name" value="AcylCo_DH-like_C"/>
</dbReference>
<keyword evidence="4" id="KW-0274">FAD</keyword>
<feature type="domain" description="Aminoglycoside phosphotransferase" evidence="7">
    <location>
        <begin position="276"/>
        <end position="489"/>
    </location>
</feature>
<evidence type="ECO:0000313" key="10">
    <source>
        <dbReference type="EMBL" id="PFX15523.1"/>
    </source>
</evidence>
<proteinExistence type="inferred from homology"/>
<dbReference type="SUPFAM" id="SSF56784">
    <property type="entry name" value="HAD-like"/>
    <property type="match status" value="1"/>
</dbReference>
<dbReference type="InterPro" id="IPR036412">
    <property type="entry name" value="HAD-like_sf"/>
</dbReference>
<gene>
    <name evidence="10" type="primary">ACAD10</name>
    <name evidence="10" type="ORF">AWC38_SpisGene20260</name>
</gene>
<dbReference type="Pfam" id="PF00441">
    <property type="entry name" value="Acyl-CoA_dh_1"/>
    <property type="match status" value="1"/>
</dbReference>
<dbReference type="InterPro" id="IPR041726">
    <property type="entry name" value="ACAD10_11_N"/>
</dbReference>
<dbReference type="PRINTS" id="PR00413">
    <property type="entry name" value="HADHALOGNASE"/>
</dbReference>
<dbReference type="Gene3D" id="2.40.110.10">
    <property type="entry name" value="Butyryl-CoA Dehydrogenase, subunit A, domain 2"/>
    <property type="match status" value="1"/>
</dbReference>
<dbReference type="Proteomes" id="UP000225706">
    <property type="component" value="Unassembled WGS sequence"/>
</dbReference>
<evidence type="ECO:0000259" key="7">
    <source>
        <dbReference type="Pfam" id="PF01636"/>
    </source>
</evidence>
<comment type="cofactor">
    <cofactor evidence="1">
        <name>FAD</name>
        <dbReference type="ChEBI" id="CHEBI:57692"/>
    </cofactor>
</comment>
<comment type="similarity">
    <text evidence="2">Belongs to the acyl-CoA dehydrogenase family.</text>
</comment>